<dbReference type="AlphaFoldDB" id="A0A1H1Q8S3"/>
<reference evidence="3" key="1">
    <citation type="submission" date="2016-10" db="EMBL/GenBank/DDBJ databases">
        <authorList>
            <person name="Varghese N."/>
            <person name="Submissions S."/>
        </authorList>
    </citation>
    <scope>NUCLEOTIDE SEQUENCE [LARGE SCALE GENOMIC DNA]</scope>
    <source>
        <strain evidence="3">NRRL B-51270</strain>
    </source>
</reference>
<protein>
    <submittedName>
        <fullName evidence="2">FRG domain-containing protein</fullName>
    </submittedName>
</protein>
<feature type="domain" description="FRG" evidence="1">
    <location>
        <begin position="34"/>
        <end position="140"/>
    </location>
</feature>
<name>A0A1H1Q8S3_9GAMM</name>
<evidence type="ECO:0000313" key="2">
    <source>
        <dbReference type="EMBL" id="SDS19825.1"/>
    </source>
</evidence>
<evidence type="ECO:0000259" key="1">
    <source>
        <dbReference type="SMART" id="SM00901"/>
    </source>
</evidence>
<evidence type="ECO:0000313" key="3">
    <source>
        <dbReference type="Proteomes" id="UP000243207"/>
    </source>
</evidence>
<dbReference type="Proteomes" id="UP000243207">
    <property type="component" value="Chromosome I"/>
</dbReference>
<dbReference type="STRING" id="487184.SAMN05216421_1082"/>
<proteinExistence type="predicted"/>
<organism evidence="2 3">
    <name type="scientific">Halopseudomonas xinjiangensis</name>
    <dbReference type="NCBI Taxonomy" id="487184"/>
    <lineage>
        <taxon>Bacteria</taxon>
        <taxon>Pseudomonadati</taxon>
        <taxon>Pseudomonadota</taxon>
        <taxon>Gammaproteobacteria</taxon>
        <taxon>Pseudomonadales</taxon>
        <taxon>Pseudomonadaceae</taxon>
        <taxon>Halopseudomonas</taxon>
    </lineage>
</organism>
<sequence>MAKPKRIEVDSLSSFASCIEGALTASRAENANDAHLNNWYRGHGMRSYALKPSLYRHPSVKEANDLLDLESRMIREFRRQGTLHQIPSLNKDEEEKIDTLFYMQHYGVPTRLLDWTSNPFIALYFALTDAERGKKRGKYTEPASVWILNPWSWNQASLVQVSYGERGPVPPDSGTLNSYLPRLNYTVSEKVGMYEDPVAILGTANNARMFAQKGVFTIFGKSVDSMDKIFESKRYPENCLKELVIKEENIEALLRDLLCIGYTDSVAYPDHQGLALEIKRMNGFFA</sequence>
<dbReference type="RefSeq" id="WP_093392191.1">
    <property type="nucleotide sequence ID" value="NZ_LT629736.1"/>
</dbReference>
<dbReference type="Pfam" id="PF08867">
    <property type="entry name" value="FRG"/>
    <property type="match status" value="1"/>
</dbReference>
<keyword evidence="3" id="KW-1185">Reference proteome</keyword>
<dbReference type="EMBL" id="LT629736">
    <property type="protein sequence ID" value="SDS19825.1"/>
    <property type="molecule type" value="Genomic_DNA"/>
</dbReference>
<accession>A0A1H1Q8S3</accession>
<gene>
    <name evidence="2" type="ORF">SAMN05216421_1082</name>
</gene>
<dbReference type="InterPro" id="IPR014966">
    <property type="entry name" value="FRG-dom"/>
</dbReference>
<dbReference type="SMART" id="SM00901">
    <property type="entry name" value="FRG"/>
    <property type="match status" value="1"/>
</dbReference>
<dbReference type="OrthoDB" id="9816036at2"/>